<dbReference type="AlphaFoldDB" id="X6LDF3"/>
<feature type="non-terminal residue" evidence="2">
    <location>
        <position position="1"/>
    </location>
</feature>
<keyword evidence="1" id="KW-0472">Membrane</keyword>
<name>X6LDF3_RETFI</name>
<protein>
    <submittedName>
        <fullName evidence="2">Uncharacterized protein</fullName>
    </submittedName>
</protein>
<evidence type="ECO:0000313" key="2">
    <source>
        <dbReference type="EMBL" id="ETN99166.1"/>
    </source>
</evidence>
<dbReference type="Proteomes" id="UP000023152">
    <property type="component" value="Unassembled WGS sequence"/>
</dbReference>
<reference evidence="2 3" key="1">
    <citation type="journal article" date="2013" name="Curr. Biol.">
        <title>The Genome of the Foraminiferan Reticulomyxa filosa.</title>
        <authorList>
            <person name="Glockner G."/>
            <person name="Hulsmann N."/>
            <person name="Schleicher M."/>
            <person name="Noegel A.A."/>
            <person name="Eichinger L."/>
            <person name="Gallinger C."/>
            <person name="Pawlowski J."/>
            <person name="Sierra R."/>
            <person name="Euteneuer U."/>
            <person name="Pillet L."/>
            <person name="Moustafa A."/>
            <person name="Platzer M."/>
            <person name="Groth M."/>
            <person name="Szafranski K."/>
            <person name="Schliwa M."/>
        </authorList>
    </citation>
    <scope>NUCLEOTIDE SEQUENCE [LARGE SCALE GENOMIC DNA]</scope>
</reference>
<proteinExistence type="predicted"/>
<evidence type="ECO:0000256" key="1">
    <source>
        <dbReference type="SAM" id="Phobius"/>
    </source>
</evidence>
<feature type="transmembrane region" description="Helical" evidence="1">
    <location>
        <begin position="63"/>
        <end position="82"/>
    </location>
</feature>
<keyword evidence="3" id="KW-1185">Reference proteome</keyword>
<keyword evidence="1" id="KW-0812">Transmembrane</keyword>
<sequence>KHNKRKTPDDGLINEEVKKVKHYHSTLQVVVSSSNLQHNDEKKADEITFKNTWKKNMKTRRQFLCSNVSTIVITPLFVHFAVDISEQQLIQFANSFNDATNEQIEQKENQDGKQRTVRQPRCDIYRKTFAEQKRRREEAVTNPDVNRFILLRGVSIHENDNDIKETLEDYGY</sequence>
<keyword evidence="1" id="KW-1133">Transmembrane helix</keyword>
<comment type="caution">
    <text evidence="2">The sequence shown here is derived from an EMBL/GenBank/DDBJ whole genome shotgun (WGS) entry which is preliminary data.</text>
</comment>
<gene>
    <name evidence="2" type="ORF">RFI_38315</name>
</gene>
<evidence type="ECO:0000313" key="3">
    <source>
        <dbReference type="Proteomes" id="UP000023152"/>
    </source>
</evidence>
<dbReference type="EMBL" id="ASPP01044702">
    <property type="protein sequence ID" value="ETN99166.1"/>
    <property type="molecule type" value="Genomic_DNA"/>
</dbReference>
<accession>X6LDF3</accession>
<organism evidence="2 3">
    <name type="scientific">Reticulomyxa filosa</name>
    <dbReference type="NCBI Taxonomy" id="46433"/>
    <lineage>
        <taxon>Eukaryota</taxon>
        <taxon>Sar</taxon>
        <taxon>Rhizaria</taxon>
        <taxon>Retaria</taxon>
        <taxon>Foraminifera</taxon>
        <taxon>Monothalamids</taxon>
        <taxon>Reticulomyxidae</taxon>
        <taxon>Reticulomyxa</taxon>
    </lineage>
</organism>